<dbReference type="Pfam" id="PF21787">
    <property type="entry name" value="TNP-like_RNaseH_N"/>
    <property type="match status" value="1"/>
</dbReference>
<dbReference type="InterPro" id="IPR048366">
    <property type="entry name" value="TNP-like_GBD"/>
</dbReference>
<dbReference type="EMBL" id="JARKHS020013789">
    <property type="protein sequence ID" value="KAK8775732.1"/>
    <property type="molecule type" value="Genomic_DNA"/>
</dbReference>
<dbReference type="Pfam" id="PF21788">
    <property type="entry name" value="TNP-like_GBD"/>
    <property type="match status" value="1"/>
</dbReference>
<comment type="caution">
    <text evidence="3">The sequence shown here is derived from an EMBL/GenBank/DDBJ whole genome shotgun (WGS) entry which is preliminary data.</text>
</comment>
<dbReference type="InterPro" id="IPR048365">
    <property type="entry name" value="TNP-like_RNaseH_N"/>
</dbReference>
<evidence type="ECO:0000259" key="2">
    <source>
        <dbReference type="Pfam" id="PF21788"/>
    </source>
</evidence>
<feature type="domain" description="Transposable element P transposase-like RNase H" evidence="1">
    <location>
        <begin position="1"/>
        <end position="64"/>
    </location>
</feature>
<evidence type="ECO:0000259" key="1">
    <source>
        <dbReference type="Pfam" id="PF21787"/>
    </source>
</evidence>
<feature type="domain" description="Transposable element P transposase-like GTP-binding insertion" evidence="2">
    <location>
        <begin position="94"/>
        <end position="205"/>
    </location>
</feature>
<evidence type="ECO:0008006" key="5">
    <source>
        <dbReference type="Google" id="ProtNLM"/>
    </source>
</evidence>
<proteinExistence type="predicted"/>
<accession>A0AAQ4ELP7</accession>
<evidence type="ECO:0000313" key="4">
    <source>
        <dbReference type="Proteomes" id="UP001321473"/>
    </source>
</evidence>
<sequence>MFQPLVGSWTQIIGVFASSGNVKSQMLSKIVLEATVLCEQAGLLVHYVCTDGATWNRSMWHNLGVYGNGKNVKCKVTHPCDEDRFLHFISDFPHLAKCVRNTLLKQGLNTHLGRAHWEHVSTMWKLDNNSMTLKVAPKLTRSHIYPNGFDKMRVDLAFHIFSREAEHAISFYKEDIERIYPNAEPTRAFVDLMARLIEAMTSRFPAEAMRPGSRKEATLDEALRFLDEWEAHAKGLGFLRVLLRG</sequence>
<reference evidence="3 4" key="1">
    <citation type="journal article" date="2023" name="Arcadia Sci">
        <title>De novo assembly of a long-read Amblyomma americanum tick genome.</title>
        <authorList>
            <person name="Chou S."/>
            <person name="Poskanzer K.E."/>
            <person name="Rollins M."/>
            <person name="Thuy-Boun P.S."/>
        </authorList>
    </citation>
    <scope>NUCLEOTIDE SEQUENCE [LARGE SCALE GENOMIC DNA]</scope>
    <source>
        <strain evidence="3">F_SG_1</strain>
        <tissue evidence="3">Salivary glands</tissue>
    </source>
</reference>
<organism evidence="3 4">
    <name type="scientific">Amblyomma americanum</name>
    <name type="common">Lone star tick</name>
    <dbReference type="NCBI Taxonomy" id="6943"/>
    <lineage>
        <taxon>Eukaryota</taxon>
        <taxon>Metazoa</taxon>
        <taxon>Ecdysozoa</taxon>
        <taxon>Arthropoda</taxon>
        <taxon>Chelicerata</taxon>
        <taxon>Arachnida</taxon>
        <taxon>Acari</taxon>
        <taxon>Parasitiformes</taxon>
        <taxon>Ixodida</taxon>
        <taxon>Ixodoidea</taxon>
        <taxon>Ixodidae</taxon>
        <taxon>Amblyomminae</taxon>
        <taxon>Amblyomma</taxon>
    </lineage>
</organism>
<name>A0AAQ4ELP7_AMBAM</name>
<protein>
    <recommendedName>
        <fullName evidence="5">Transposable element</fullName>
    </recommendedName>
</protein>
<dbReference type="Proteomes" id="UP001321473">
    <property type="component" value="Unassembled WGS sequence"/>
</dbReference>
<keyword evidence="4" id="KW-1185">Reference proteome</keyword>
<gene>
    <name evidence="3" type="ORF">V5799_030924</name>
</gene>
<dbReference type="AlphaFoldDB" id="A0AAQ4ELP7"/>
<evidence type="ECO:0000313" key="3">
    <source>
        <dbReference type="EMBL" id="KAK8775732.1"/>
    </source>
</evidence>